<comment type="similarity">
    <text evidence="1">Belongs to the immunoglobulin superfamily. DCC family.</text>
</comment>
<feature type="region of interest" description="Disordered" evidence="6">
    <location>
        <begin position="282"/>
        <end position="301"/>
    </location>
</feature>
<evidence type="ECO:0000259" key="8">
    <source>
        <dbReference type="PROSITE" id="PS50835"/>
    </source>
</evidence>
<dbReference type="InterPro" id="IPR013098">
    <property type="entry name" value="Ig_I-set"/>
</dbReference>
<dbReference type="SUPFAM" id="SSF48726">
    <property type="entry name" value="Immunoglobulin"/>
    <property type="match status" value="2"/>
</dbReference>
<dbReference type="PANTHER" id="PTHR45080:SF8">
    <property type="entry name" value="IG-LIKE DOMAIN-CONTAINING PROTEIN"/>
    <property type="match status" value="1"/>
</dbReference>
<feature type="transmembrane region" description="Helical" evidence="7">
    <location>
        <begin position="20"/>
        <end position="39"/>
    </location>
</feature>
<dbReference type="SMART" id="SM00408">
    <property type="entry name" value="IGc2"/>
    <property type="match status" value="2"/>
</dbReference>
<dbReference type="GO" id="GO:0043025">
    <property type="term" value="C:neuronal cell body"/>
    <property type="evidence" value="ECO:0007669"/>
    <property type="project" value="TreeGrafter"/>
</dbReference>
<dbReference type="AlphaFoldDB" id="A0A8B8AZ28"/>
<keyword evidence="7" id="KW-1133">Transmembrane helix</keyword>
<feature type="compositionally biased region" description="Polar residues" evidence="6">
    <location>
        <begin position="290"/>
        <end position="300"/>
    </location>
</feature>
<dbReference type="InterPro" id="IPR036179">
    <property type="entry name" value="Ig-like_dom_sf"/>
</dbReference>
<dbReference type="InterPro" id="IPR007110">
    <property type="entry name" value="Ig-like_dom"/>
</dbReference>
<proteinExistence type="inferred from homology"/>
<keyword evidence="5" id="KW-0325">Glycoprotein</keyword>
<accession>A0A8B8AZ28</accession>
<keyword evidence="7" id="KW-0472">Membrane</keyword>
<dbReference type="CDD" id="cd00096">
    <property type="entry name" value="Ig"/>
    <property type="match status" value="2"/>
</dbReference>
<evidence type="ECO:0000256" key="6">
    <source>
        <dbReference type="SAM" id="MobiDB-lite"/>
    </source>
</evidence>
<dbReference type="Gene3D" id="2.60.40.10">
    <property type="entry name" value="Immunoglobulins"/>
    <property type="match status" value="2"/>
</dbReference>
<evidence type="ECO:0000313" key="9">
    <source>
        <dbReference type="Proteomes" id="UP000694844"/>
    </source>
</evidence>
<dbReference type="InterPro" id="IPR013783">
    <property type="entry name" value="Ig-like_fold"/>
</dbReference>
<evidence type="ECO:0000256" key="4">
    <source>
        <dbReference type="ARBA" id="ARBA00023157"/>
    </source>
</evidence>
<dbReference type="GeneID" id="111106123"/>
<feature type="domain" description="Ig-like" evidence="8">
    <location>
        <begin position="260"/>
        <end position="346"/>
    </location>
</feature>
<feature type="domain" description="Ig-like" evidence="8">
    <location>
        <begin position="351"/>
        <end position="438"/>
    </location>
</feature>
<evidence type="ECO:0000256" key="3">
    <source>
        <dbReference type="ARBA" id="ARBA00022737"/>
    </source>
</evidence>
<dbReference type="PROSITE" id="PS50835">
    <property type="entry name" value="IG_LIKE"/>
    <property type="match status" value="2"/>
</dbReference>
<dbReference type="Pfam" id="PF07679">
    <property type="entry name" value="I-set"/>
    <property type="match status" value="1"/>
</dbReference>
<dbReference type="PANTHER" id="PTHR45080">
    <property type="entry name" value="CONTACTIN 5"/>
    <property type="match status" value="1"/>
</dbReference>
<keyword evidence="3" id="KW-0677">Repeat</keyword>
<evidence type="ECO:0000256" key="5">
    <source>
        <dbReference type="ARBA" id="ARBA00023180"/>
    </source>
</evidence>
<reference evidence="10" key="1">
    <citation type="submission" date="2025-08" db="UniProtKB">
        <authorList>
            <consortium name="RefSeq"/>
        </authorList>
    </citation>
    <scope>IDENTIFICATION</scope>
    <source>
        <tissue evidence="10">Whole sample</tissue>
    </source>
</reference>
<dbReference type="GO" id="GO:0005886">
    <property type="term" value="C:plasma membrane"/>
    <property type="evidence" value="ECO:0007669"/>
    <property type="project" value="TreeGrafter"/>
</dbReference>
<keyword evidence="4" id="KW-1015">Disulfide bond</keyword>
<dbReference type="Pfam" id="PF01391">
    <property type="entry name" value="Collagen"/>
    <property type="match status" value="2"/>
</dbReference>
<evidence type="ECO:0000256" key="2">
    <source>
        <dbReference type="ARBA" id="ARBA00022729"/>
    </source>
</evidence>
<feature type="region of interest" description="Disordered" evidence="6">
    <location>
        <begin position="104"/>
        <end position="247"/>
    </location>
</feature>
<protein>
    <submittedName>
        <fullName evidence="10">Uncharacterized protein LOC111106123</fullName>
    </submittedName>
</protein>
<keyword evidence="7" id="KW-0812">Transmembrane</keyword>
<evidence type="ECO:0000313" key="10">
    <source>
        <dbReference type="RefSeq" id="XP_022296376.1"/>
    </source>
</evidence>
<evidence type="ECO:0000256" key="7">
    <source>
        <dbReference type="SAM" id="Phobius"/>
    </source>
</evidence>
<dbReference type="GO" id="GO:0007156">
    <property type="term" value="P:homophilic cell adhesion via plasma membrane adhesion molecules"/>
    <property type="evidence" value="ECO:0007669"/>
    <property type="project" value="TreeGrafter"/>
</dbReference>
<dbReference type="InterPro" id="IPR003599">
    <property type="entry name" value="Ig_sub"/>
</dbReference>
<dbReference type="GO" id="GO:0030424">
    <property type="term" value="C:axon"/>
    <property type="evidence" value="ECO:0007669"/>
    <property type="project" value="TreeGrafter"/>
</dbReference>
<dbReference type="OrthoDB" id="5983381at2759"/>
<dbReference type="SMART" id="SM00409">
    <property type="entry name" value="IG"/>
    <property type="match status" value="2"/>
</dbReference>
<keyword evidence="2" id="KW-0732">Signal</keyword>
<keyword evidence="9" id="KW-1185">Reference proteome</keyword>
<dbReference type="InterPro" id="IPR008160">
    <property type="entry name" value="Collagen"/>
</dbReference>
<name>A0A8B8AZ28_CRAVI</name>
<dbReference type="Proteomes" id="UP000694844">
    <property type="component" value="Chromosome 8"/>
</dbReference>
<sequence>MESKKTPLDSSGSGTSPWVWSLLLITVVQTSLFAMVTVYQYDNTRLLQTADQNLNDKIKTVQESLTHEGSETKPRIQKRADNFIADILIEQEKIIAQHCITKNKTCTKGEPGDPGQLGVKGDKGQPGMLGDPGYPGSDGAKGQQGIRGDKGEAGLKGETGPKGQKGTKGDTGSTGLKGEQGPRGPKGDSGTTGQKGALGIRGDKGESGEKGAVGEAGDPGNTGGQGQKGDKGDPGPQGPAGPDSSKDGCACLQYPVFEDPTAITTIYMASGETRNLPCNATGSPPPSVTLKKQQPILSRSGSRDRRNLMKLNGRFTISNAALEDFGVYECRASNGLGSITKQINVANGVPPNIAKQPRSSSNNAGTTVDFRCVSSGIPTPTVTWYKDGKPLVADSRHQISSDGETLSIINLRTSDSGIFSCQASNALGATTSRDAVLTII</sequence>
<dbReference type="InterPro" id="IPR003598">
    <property type="entry name" value="Ig_sub2"/>
</dbReference>
<dbReference type="GO" id="GO:0050808">
    <property type="term" value="P:synapse organization"/>
    <property type="evidence" value="ECO:0007669"/>
    <property type="project" value="TreeGrafter"/>
</dbReference>
<dbReference type="InterPro" id="IPR050958">
    <property type="entry name" value="Cell_Adh-Cytoskel_Orgn"/>
</dbReference>
<organism evidence="9 10">
    <name type="scientific">Crassostrea virginica</name>
    <name type="common">Eastern oyster</name>
    <dbReference type="NCBI Taxonomy" id="6565"/>
    <lineage>
        <taxon>Eukaryota</taxon>
        <taxon>Metazoa</taxon>
        <taxon>Spiralia</taxon>
        <taxon>Lophotrochozoa</taxon>
        <taxon>Mollusca</taxon>
        <taxon>Bivalvia</taxon>
        <taxon>Autobranchia</taxon>
        <taxon>Pteriomorphia</taxon>
        <taxon>Ostreida</taxon>
        <taxon>Ostreoidea</taxon>
        <taxon>Ostreidae</taxon>
        <taxon>Crassostrea</taxon>
    </lineage>
</organism>
<dbReference type="FunFam" id="2.60.40.10:FF:000299">
    <property type="entry name" value="protogenin isoform X2"/>
    <property type="match status" value="1"/>
</dbReference>
<dbReference type="RefSeq" id="XP_022296376.1">
    <property type="nucleotide sequence ID" value="XM_022440668.1"/>
</dbReference>
<dbReference type="Pfam" id="PF13927">
    <property type="entry name" value="Ig_3"/>
    <property type="match status" value="1"/>
</dbReference>
<dbReference type="GO" id="GO:0008046">
    <property type="term" value="F:axon guidance receptor activity"/>
    <property type="evidence" value="ECO:0007669"/>
    <property type="project" value="TreeGrafter"/>
</dbReference>
<gene>
    <name evidence="10" type="primary">LOC111106123</name>
</gene>
<dbReference type="KEGG" id="cvn:111106123"/>
<evidence type="ECO:0000256" key="1">
    <source>
        <dbReference type="ARBA" id="ARBA00009588"/>
    </source>
</evidence>